<feature type="transmembrane region" description="Helical" evidence="1">
    <location>
        <begin position="286"/>
        <end position="310"/>
    </location>
</feature>
<feature type="transmembrane region" description="Helical" evidence="1">
    <location>
        <begin position="240"/>
        <end position="266"/>
    </location>
</feature>
<name>A0A9D1UN96_9FIRM</name>
<keyword evidence="1" id="KW-1133">Transmembrane helix</keyword>
<keyword evidence="1" id="KW-0812">Transmembrane</keyword>
<evidence type="ECO:0000256" key="1">
    <source>
        <dbReference type="SAM" id="Phobius"/>
    </source>
</evidence>
<evidence type="ECO:0000313" key="3">
    <source>
        <dbReference type="Proteomes" id="UP000824192"/>
    </source>
</evidence>
<feature type="transmembrane region" description="Helical" evidence="1">
    <location>
        <begin position="316"/>
        <end position="337"/>
    </location>
</feature>
<accession>A0A9D1UN96</accession>
<feature type="transmembrane region" description="Helical" evidence="1">
    <location>
        <begin position="114"/>
        <end position="138"/>
    </location>
</feature>
<reference evidence="2" key="1">
    <citation type="journal article" date="2021" name="PeerJ">
        <title>Extensive microbial diversity within the chicken gut microbiome revealed by metagenomics and culture.</title>
        <authorList>
            <person name="Gilroy R."/>
            <person name="Ravi A."/>
            <person name="Getino M."/>
            <person name="Pursley I."/>
            <person name="Horton D.L."/>
            <person name="Alikhan N.F."/>
            <person name="Baker D."/>
            <person name="Gharbi K."/>
            <person name="Hall N."/>
            <person name="Watson M."/>
            <person name="Adriaenssens E.M."/>
            <person name="Foster-Nyarko E."/>
            <person name="Jarju S."/>
            <person name="Secka A."/>
            <person name="Antonio M."/>
            <person name="Oren A."/>
            <person name="Chaudhuri R.R."/>
            <person name="La Ragione R."/>
            <person name="Hildebrand F."/>
            <person name="Pallen M.J."/>
        </authorList>
    </citation>
    <scope>NUCLEOTIDE SEQUENCE</scope>
    <source>
        <strain evidence="2">ChiGjej6B6-1540</strain>
    </source>
</reference>
<feature type="transmembrane region" description="Helical" evidence="1">
    <location>
        <begin position="27"/>
        <end position="47"/>
    </location>
</feature>
<dbReference type="EMBL" id="DXGA01000078">
    <property type="protein sequence ID" value="HIW93598.1"/>
    <property type="molecule type" value="Genomic_DNA"/>
</dbReference>
<feature type="transmembrane region" description="Helical" evidence="1">
    <location>
        <begin position="150"/>
        <end position="172"/>
    </location>
</feature>
<comment type="caution">
    <text evidence="2">The sequence shown here is derived from an EMBL/GenBank/DDBJ whole genome shotgun (WGS) entry which is preliminary data.</text>
</comment>
<dbReference type="AlphaFoldDB" id="A0A9D1UN96"/>
<organism evidence="2 3">
    <name type="scientific">Candidatus Flavonifractor merdipullorum</name>
    <dbReference type="NCBI Taxonomy" id="2838590"/>
    <lineage>
        <taxon>Bacteria</taxon>
        <taxon>Bacillati</taxon>
        <taxon>Bacillota</taxon>
        <taxon>Clostridia</taxon>
        <taxon>Eubacteriales</taxon>
        <taxon>Oscillospiraceae</taxon>
        <taxon>Flavonifractor</taxon>
    </lineage>
</organism>
<evidence type="ECO:0000313" key="2">
    <source>
        <dbReference type="EMBL" id="HIW93598.1"/>
    </source>
</evidence>
<dbReference type="Proteomes" id="UP000824192">
    <property type="component" value="Unassembled WGS sequence"/>
</dbReference>
<feature type="transmembrane region" description="Helical" evidence="1">
    <location>
        <begin position="349"/>
        <end position="366"/>
    </location>
</feature>
<protein>
    <submittedName>
        <fullName evidence="2">Uncharacterized protein</fullName>
    </submittedName>
</protein>
<reference evidence="2" key="2">
    <citation type="submission" date="2021-04" db="EMBL/GenBank/DDBJ databases">
        <authorList>
            <person name="Gilroy R."/>
        </authorList>
    </citation>
    <scope>NUCLEOTIDE SEQUENCE</scope>
    <source>
        <strain evidence="2">ChiGjej6B6-1540</strain>
    </source>
</reference>
<keyword evidence="1" id="KW-0472">Membrane</keyword>
<gene>
    <name evidence="2" type="ORF">H9868_03555</name>
</gene>
<feature type="transmembrane region" description="Helical" evidence="1">
    <location>
        <begin position="179"/>
        <end position="200"/>
    </location>
</feature>
<sequence length="620" mass="68981">MRSATSSSERVHQWFYPALLKKNTARFWPLWLCWGLFWFLLLVPRIVEESRYWLPKPTALYPRRLLLPIITNAGPMLAALFGIAAAMLLFSYLYHHRSAGFFHALPVRREGLFLTNYISGLLFLVVPLVVVAILTGLAELWAGNGFDFPSLFLLVFCVGMMGFFFYSFAVFCAMFTGHILALPAFYGILNALVAVVVYLLDSLANLYLFGYVTNPDLYDVAQWFTPLAKLMSDLSYDDEYHIVGLFPIFVYAFFGVVFAVLALIAYRRRRIESAGDVVAVPWVRPIFKYGVSLCAALTLGTGLWTLFFSFNGGKMQLALCVLLCGAVGYFIAEMLLSKSFRVFKKSWKGCVLALVLIGMGCAVPGLDLTGYQSRVPSVQSVVSVSVTSPSYPYDALGYNKYTFTDPEQIAQVTGLHQSIVDRRSSLEHTATTFEFDVDDSGYTYADTCSVRLTYTLTGGRTMTRYYSAVPVTDELLADSDTPAARLTALFNAPGVAAQEYFEDWSEKDSLSYLTLNQNDRIIKTVDGGDAQKVLKAVQADMAAGDLGRRFLMQDRSYYQSSVGVDLCFTFYTTRDIWGDSTAPDDHSYTVTIRLQNSAAQTLSVLEELGLSDVLPPAAAN</sequence>
<feature type="transmembrane region" description="Helical" evidence="1">
    <location>
        <begin position="67"/>
        <end position="93"/>
    </location>
</feature>
<proteinExistence type="predicted"/>